<dbReference type="Proteomes" id="UP000092482">
    <property type="component" value="Chromosome"/>
</dbReference>
<dbReference type="OrthoDB" id="9789603at2"/>
<sequence>MRLTNVGMMVLPPGHVQSYSPRVGALGASLPISFDQRRHVEAGSRPGSWMAISFRLPAGTTPAQVEQAWLAVLARHGTLRTTFSRSPAGLLALHETALHPGTWREHETGGRPTRDVVRDVFDAACQPFARPSHELCLVRPDEPDATGDDRPVLLVGADHAHVDMWSVVVLARDLLAGLDDTLPGTEAPAFAAHTRELETAPPAPQQVHDRWSQILAAGGGSMPTFPLPLGDLDPRPEEVVEVRDLLDGPGWTAFENAAREQDARPTAVAVAALTQVCLELAGVPLRAVFPVHSRHDPRWHDAVGWFITNAVLECRTADPGAAREAVAEATTLGSHPLAPILAPYGGMPEGPGMFALSWLDTRRLPVRLDPSTRAQYVSAAMRTDGVMVWFVVTDDGLHLRARYPDTPQARDSLTRWLDAVEHQIRSAVTPARRARSRRRPRCR</sequence>
<dbReference type="KEGG" id="serj:SGUI_2570"/>
<reference evidence="1 2" key="1">
    <citation type="submission" date="2016-03" db="EMBL/GenBank/DDBJ databases">
        <title>Shallow-sea hydrothermal system.</title>
        <authorList>
            <person name="Tang K."/>
        </authorList>
    </citation>
    <scope>NUCLEOTIDE SEQUENCE [LARGE SCALE GENOMIC DNA]</scope>
    <source>
        <strain evidence="1 2">JLT9</strain>
    </source>
</reference>
<dbReference type="SUPFAM" id="SSF52777">
    <property type="entry name" value="CoA-dependent acyltransferases"/>
    <property type="match status" value="2"/>
</dbReference>
<protein>
    <submittedName>
        <fullName evidence="1">Non-ribosomal peptide synthetase</fullName>
    </submittedName>
</protein>
<dbReference type="RefSeq" id="WP_066641033.1">
    <property type="nucleotide sequence ID" value="NZ_CP014989.1"/>
</dbReference>
<dbReference type="AlphaFoldDB" id="A0A1B1NEV5"/>
<gene>
    <name evidence="1" type="ORF">SGUI_2570</name>
</gene>
<dbReference type="InterPro" id="IPR023213">
    <property type="entry name" value="CAT-like_dom_sf"/>
</dbReference>
<organism evidence="1 2">
    <name type="scientific">Serinicoccus hydrothermalis</name>
    <dbReference type="NCBI Taxonomy" id="1758689"/>
    <lineage>
        <taxon>Bacteria</taxon>
        <taxon>Bacillati</taxon>
        <taxon>Actinomycetota</taxon>
        <taxon>Actinomycetes</taxon>
        <taxon>Micrococcales</taxon>
        <taxon>Ornithinimicrobiaceae</taxon>
        <taxon>Serinicoccus</taxon>
    </lineage>
</organism>
<evidence type="ECO:0000313" key="1">
    <source>
        <dbReference type="EMBL" id="ANS79966.1"/>
    </source>
</evidence>
<name>A0A1B1NEV5_9MICO</name>
<dbReference type="STRING" id="1758689.SGUI_2570"/>
<proteinExistence type="predicted"/>
<dbReference type="EMBL" id="CP014989">
    <property type="protein sequence ID" value="ANS79966.1"/>
    <property type="molecule type" value="Genomic_DNA"/>
</dbReference>
<keyword evidence="2" id="KW-1185">Reference proteome</keyword>
<dbReference type="Gene3D" id="3.30.559.30">
    <property type="entry name" value="Nonribosomal peptide synthetase, condensation domain"/>
    <property type="match status" value="1"/>
</dbReference>
<accession>A0A1B1NEV5</accession>
<dbReference type="Gene3D" id="3.30.559.10">
    <property type="entry name" value="Chloramphenicol acetyltransferase-like domain"/>
    <property type="match status" value="1"/>
</dbReference>
<dbReference type="PATRIC" id="fig|1758689.4.peg.2684"/>
<evidence type="ECO:0000313" key="2">
    <source>
        <dbReference type="Proteomes" id="UP000092482"/>
    </source>
</evidence>